<evidence type="ECO:0000313" key="3">
    <source>
        <dbReference type="Proteomes" id="UP000005459"/>
    </source>
</evidence>
<sequence>MRRIPPDRGPGVRVLTRTATQGTARGRVDARVDELVASRSENEAHRTRRDATVIQRLQTLRHAAKTPTRPVGTRHLHNERTTLPGSTAHGIVGAVRTRAFRDRPAFRPALSGA</sequence>
<proteinExistence type="predicted"/>
<keyword evidence="3" id="KW-1185">Reference proteome</keyword>
<gene>
    <name evidence="2" type="ORF">ThimaDRAFT_0374</name>
</gene>
<dbReference type="Proteomes" id="UP000005459">
    <property type="component" value="Unassembled WGS sequence"/>
</dbReference>
<dbReference type="STRING" id="768671.ThimaDRAFT_0374"/>
<organism evidence="2 3">
    <name type="scientific">Thiocapsa marina 5811</name>
    <dbReference type="NCBI Taxonomy" id="768671"/>
    <lineage>
        <taxon>Bacteria</taxon>
        <taxon>Pseudomonadati</taxon>
        <taxon>Pseudomonadota</taxon>
        <taxon>Gammaproteobacteria</taxon>
        <taxon>Chromatiales</taxon>
        <taxon>Chromatiaceae</taxon>
        <taxon>Thiocapsa</taxon>
    </lineage>
</organism>
<accession>F9U623</accession>
<name>F9U623_9GAMM</name>
<evidence type="ECO:0000313" key="2">
    <source>
        <dbReference type="EMBL" id="EGV20596.1"/>
    </source>
</evidence>
<dbReference type="EMBL" id="AFWV01000001">
    <property type="protein sequence ID" value="EGV20596.1"/>
    <property type="molecule type" value="Genomic_DNA"/>
</dbReference>
<reference evidence="2 3" key="1">
    <citation type="submission" date="2011-06" db="EMBL/GenBank/DDBJ databases">
        <title>The draft genome of Thiocapsa marina 5811.</title>
        <authorList>
            <consortium name="US DOE Joint Genome Institute (JGI-PGF)"/>
            <person name="Lucas S."/>
            <person name="Han J."/>
            <person name="Cheng J.-F."/>
            <person name="Goodwin L."/>
            <person name="Pitluck S."/>
            <person name="Peters L."/>
            <person name="Land M.L."/>
            <person name="Hauser L."/>
            <person name="Vogl K."/>
            <person name="Liu Z."/>
            <person name="Imhoff J."/>
            <person name="Thiel V."/>
            <person name="Frigaard N.-U."/>
            <person name="Bryant D."/>
            <person name="Woyke T.J."/>
        </authorList>
    </citation>
    <scope>NUCLEOTIDE SEQUENCE [LARGE SCALE GENOMIC DNA]</scope>
    <source>
        <strain evidence="2 3">5811</strain>
    </source>
</reference>
<protein>
    <submittedName>
        <fullName evidence="2">Uncharacterized protein</fullName>
    </submittedName>
</protein>
<evidence type="ECO:0000256" key="1">
    <source>
        <dbReference type="SAM" id="MobiDB-lite"/>
    </source>
</evidence>
<feature type="region of interest" description="Disordered" evidence="1">
    <location>
        <begin position="63"/>
        <end position="89"/>
    </location>
</feature>
<dbReference type="AlphaFoldDB" id="F9U623"/>